<dbReference type="OrthoDB" id="8871309at2"/>
<dbReference type="STRING" id="455432.AWN90_00240"/>
<name>A0A164KCF5_9NOCA</name>
<dbReference type="Pfam" id="PF01674">
    <property type="entry name" value="Lipase_2"/>
    <property type="match status" value="1"/>
</dbReference>
<organism evidence="2 3">
    <name type="scientific">Nocardia terpenica</name>
    <dbReference type="NCBI Taxonomy" id="455432"/>
    <lineage>
        <taxon>Bacteria</taxon>
        <taxon>Bacillati</taxon>
        <taxon>Actinomycetota</taxon>
        <taxon>Actinomycetes</taxon>
        <taxon>Mycobacteriales</taxon>
        <taxon>Nocardiaceae</taxon>
        <taxon>Nocardia</taxon>
    </lineage>
</organism>
<dbReference type="EMBL" id="LWGR01000012">
    <property type="protein sequence ID" value="KZM71255.1"/>
    <property type="molecule type" value="Genomic_DNA"/>
</dbReference>
<evidence type="ECO:0000313" key="3">
    <source>
        <dbReference type="Proteomes" id="UP000076512"/>
    </source>
</evidence>
<proteinExistence type="predicted"/>
<dbReference type="GO" id="GO:0016787">
    <property type="term" value="F:hydrolase activity"/>
    <property type="evidence" value="ECO:0007669"/>
    <property type="project" value="InterPro"/>
</dbReference>
<keyword evidence="1" id="KW-0732">Signal</keyword>
<reference evidence="2 3" key="1">
    <citation type="submission" date="2016-04" db="EMBL/GenBank/DDBJ databases">
        <authorList>
            <person name="Evans L.H."/>
            <person name="Alamgir A."/>
            <person name="Owens N."/>
            <person name="Weber N.D."/>
            <person name="Virtaneva K."/>
            <person name="Barbian K."/>
            <person name="Babar A."/>
            <person name="Rosenke K."/>
        </authorList>
    </citation>
    <scope>NUCLEOTIDE SEQUENCE [LARGE SCALE GENOMIC DNA]</scope>
    <source>
        <strain evidence="2 3">IFM 0406</strain>
    </source>
</reference>
<feature type="signal peptide" evidence="1">
    <location>
        <begin position="1"/>
        <end position="26"/>
    </location>
</feature>
<gene>
    <name evidence="2" type="ORF">AWN90_00240</name>
</gene>
<dbReference type="AlphaFoldDB" id="A0A164KCF5"/>
<dbReference type="InterPro" id="IPR053228">
    <property type="entry name" value="Stereospecific_Lipase"/>
</dbReference>
<dbReference type="GO" id="GO:0016042">
    <property type="term" value="P:lipid catabolic process"/>
    <property type="evidence" value="ECO:0007669"/>
    <property type="project" value="InterPro"/>
</dbReference>
<accession>A0A164KCF5</accession>
<dbReference type="PANTHER" id="PTHR37574">
    <property type="entry name" value="LIPASE B"/>
    <property type="match status" value="1"/>
</dbReference>
<feature type="chain" id="PRO_5007851236" evidence="1">
    <location>
        <begin position="27"/>
        <end position="374"/>
    </location>
</feature>
<dbReference type="RefSeq" id="WP_067576604.1">
    <property type="nucleotide sequence ID" value="NZ_JABMCZ010000003.1"/>
</dbReference>
<protein>
    <submittedName>
        <fullName evidence="2">Lipase</fullName>
    </submittedName>
</protein>
<evidence type="ECO:0000256" key="1">
    <source>
        <dbReference type="SAM" id="SignalP"/>
    </source>
</evidence>
<dbReference type="PANTHER" id="PTHR37574:SF1">
    <property type="entry name" value="LIPASE B"/>
    <property type="match status" value="1"/>
</dbReference>
<comment type="caution">
    <text evidence="2">The sequence shown here is derived from an EMBL/GenBank/DDBJ whole genome shotgun (WGS) entry which is preliminary data.</text>
</comment>
<dbReference type="SUPFAM" id="SSF53474">
    <property type="entry name" value="alpha/beta-Hydrolases"/>
    <property type="match status" value="1"/>
</dbReference>
<dbReference type="InterPro" id="IPR002918">
    <property type="entry name" value="Lipase_EstA/Esterase_EstB"/>
</dbReference>
<dbReference type="Proteomes" id="UP000076512">
    <property type="component" value="Unassembled WGS sequence"/>
</dbReference>
<sequence length="374" mass="39096">MLQTIRRTAVVAATLLCATLATTTHAAADSPSAAQELANELTAQLPLTPDGHRIEPIMDTGSGGGPVVGHASDALVEGPEMSSYLAAFAYGVSHPDAAPPGANQGRCAPSAAHPDPVVLVHGTWLNAYDDFAFLSPRLARAGFCVFTFNYGRSAPLDGGGIGAVLPGRYGVGRIEDSAVQLGDFIDRVRATTHADRVDIVAHSQGGPVAEQYLKFGGGADKVRRLVSFGATYHGTSLLGMATLGRMITNLGIDILGFYRPIIGPANFEQAEGSEFVQRLNADGDTVPGVDYTVVDTRFDEVMNPLDRAFLRAGPGATVHDIVLQDGCAQDMSDHLTMMYSPRAASIALHALDPAANPELSCTLNPWFVGGGGGL</sequence>
<dbReference type="Gene3D" id="3.40.50.1820">
    <property type="entry name" value="alpha/beta hydrolase"/>
    <property type="match status" value="1"/>
</dbReference>
<evidence type="ECO:0000313" key="2">
    <source>
        <dbReference type="EMBL" id="KZM71255.1"/>
    </source>
</evidence>
<dbReference type="InterPro" id="IPR029058">
    <property type="entry name" value="AB_hydrolase_fold"/>
</dbReference>
<keyword evidence="3" id="KW-1185">Reference proteome</keyword>